<evidence type="ECO:0000313" key="1">
    <source>
        <dbReference type="EMBL" id="CBZ41984.1"/>
    </source>
</evidence>
<dbReference type="Proteomes" id="UP000007493">
    <property type="component" value="Segment"/>
</dbReference>
<keyword evidence="2" id="KW-1185">Reference proteome</keyword>
<name>F0V6X2_9CAUD</name>
<dbReference type="GeneID" id="10322103"/>
<evidence type="ECO:0000313" key="2">
    <source>
        <dbReference type="Proteomes" id="UP000007493"/>
    </source>
</evidence>
<dbReference type="OrthoDB" id="36248at10239"/>
<proteinExistence type="predicted"/>
<dbReference type="RefSeq" id="YP_004286189.1">
    <property type="nucleotide sequence ID" value="NC_015208.1"/>
</dbReference>
<dbReference type="EMBL" id="FR823298">
    <property type="protein sequence ID" value="CBZ41984.1"/>
    <property type="molecule type" value="Genomic_DNA"/>
</dbReference>
<sequence length="100" mass="11498">MSLRPDLRVDVWFNQMEGVIKAQVMERSTYRRLNIVFDDAAFIAPVQSIDFHRGLLDGLVRRHGDTFNWLFIGLAPTKPSECPPEITFEVLNATTKYLNS</sequence>
<organism evidence="1 2">
    <name type="scientific">Pseudomonas phage phi15</name>
    <dbReference type="NCBI Taxonomy" id="988656"/>
    <lineage>
        <taxon>Viruses</taxon>
        <taxon>Duplodnaviria</taxon>
        <taxon>Heunggongvirae</taxon>
        <taxon>Uroviricota</taxon>
        <taxon>Caudoviricetes</taxon>
        <taxon>Autographivirales</taxon>
        <taxon>Autotranscriptaviridae</taxon>
        <taxon>Studiervirinae</taxon>
        <taxon>Troedvirus</taxon>
        <taxon>Troedvirus Phi15</taxon>
    </lineage>
</organism>
<protein>
    <submittedName>
        <fullName evidence="1">Uncharacterized protein</fullName>
    </submittedName>
</protein>
<reference evidence="1 2" key="2">
    <citation type="submission" date="2011-03" db="EMBL/GenBank/DDBJ databases">
        <title>The T7-Related Pseudomonas putida Phage phi15 Displays Virion-Associated Biofilm Eradication Properties.</title>
        <authorList>
            <person name="Cornelissen A."/>
            <person name="Ceyssens P.J."/>
            <person name="T'Syen J."/>
            <person name="Van Praet H."/>
        </authorList>
    </citation>
    <scope>NUCLEOTIDE SEQUENCE [LARGE SCALE GENOMIC DNA]</scope>
</reference>
<accession>F0V6X2</accession>
<dbReference type="KEGG" id="vg:10322103"/>
<reference evidence="1 2" key="1">
    <citation type="submission" date="2011-02" db="EMBL/GenBank/DDBJ databases">
        <authorList>
            <person name="Cornelissen A.A."/>
        </authorList>
    </citation>
    <scope>NUCLEOTIDE SEQUENCE [LARGE SCALE GENOMIC DNA]</scope>
</reference>